<accession>A0A7S0CZX1</accession>
<dbReference type="PANTHER" id="PTHR31906">
    <property type="entry name" value="PLASTID-LIPID-ASSOCIATED PROTEIN 4, CHLOROPLASTIC-RELATED"/>
    <property type="match status" value="1"/>
</dbReference>
<organism evidence="5">
    <name type="scientific">Amorphochlora amoebiformis</name>
    <dbReference type="NCBI Taxonomy" id="1561963"/>
    <lineage>
        <taxon>Eukaryota</taxon>
        <taxon>Sar</taxon>
        <taxon>Rhizaria</taxon>
        <taxon>Cercozoa</taxon>
        <taxon>Chlorarachniophyceae</taxon>
        <taxon>Amorphochlora</taxon>
    </lineage>
</organism>
<evidence type="ECO:0000256" key="3">
    <source>
        <dbReference type="SAM" id="SignalP"/>
    </source>
</evidence>
<feature type="domain" description="Plastid lipid-associated protein/fibrillin conserved" evidence="4">
    <location>
        <begin position="83"/>
        <end position="282"/>
    </location>
</feature>
<comment type="subcellular location">
    <subcellularLocation>
        <location evidence="1">Plastid</location>
    </subcellularLocation>
</comment>
<gene>
    <name evidence="5" type="ORF">LAMO00422_LOCUS4298</name>
</gene>
<keyword evidence="3" id="KW-0732">Signal</keyword>
<evidence type="ECO:0000259" key="4">
    <source>
        <dbReference type="Pfam" id="PF04755"/>
    </source>
</evidence>
<dbReference type="Pfam" id="PF04755">
    <property type="entry name" value="PAP_fibrillin"/>
    <property type="match status" value="1"/>
</dbReference>
<evidence type="ECO:0000256" key="1">
    <source>
        <dbReference type="ARBA" id="ARBA00004474"/>
    </source>
</evidence>
<reference evidence="5" key="1">
    <citation type="submission" date="2021-01" db="EMBL/GenBank/DDBJ databases">
        <authorList>
            <person name="Corre E."/>
            <person name="Pelletier E."/>
            <person name="Niang G."/>
            <person name="Scheremetjew M."/>
            <person name="Finn R."/>
            <person name="Kale V."/>
            <person name="Holt S."/>
            <person name="Cochrane G."/>
            <person name="Meng A."/>
            <person name="Brown T."/>
            <person name="Cohen L."/>
        </authorList>
    </citation>
    <scope>NUCLEOTIDE SEQUENCE</scope>
    <source>
        <strain evidence="5">CCMP2058</strain>
    </source>
</reference>
<name>A0A7S0CZX1_9EUKA</name>
<evidence type="ECO:0000313" key="5">
    <source>
        <dbReference type="EMBL" id="CAD8437080.1"/>
    </source>
</evidence>
<proteinExistence type="predicted"/>
<feature type="signal peptide" evidence="3">
    <location>
        <begin position="1"/>
        <end position="22"/>
    </location>
</feature>
<feature type="chain" id="PRO_5030540188" description="Plastid lipid-associated protein/fibrillin conserved domain-containing protein" evidence="3">
    <location>
        <begin position="23"/>
        <end position="288"/>
    </location>
</feature>
<dbReference type="InterPro" id="IPR006843">
    <property type="entry name" value="PAP/fibrillin_dom"/>
</dbReference>
<sequence>MSSLKPILWLSLALPTVPQGLANGYVARKSLPLGRFIKNSLPARRCYSSVSAQDMDPVTVAKIELERVAGTVLRSRKTGELPVSEALRTQVKKAADQLVKAREGPVSLSKLPGLWNLDYTTAPDVLSIFALEKLPFSPIKIGKIYQKYSTPTSNADGELQGNVSNIVKFSIPPLTDEENGLTFSVGARYYPGSDDVAIAFETASVSSLKLSALAEGLVAPAVLPRMEGLKILSRLSKAEIKVPLVAPSSVITTASRAAGKLRIVFVDEDILVGEAFSGLFVFRREAQV</sequence>
<evidence type="ECO:0000256" key="2">
    <source>
        <dbReference type="ARBA" id="ARBA00022640"/>
    </source>
</evidence>
<protein>
    <recommendedName>
        <fullName evidence="4">Plastid lipid-associated protein/fibrillin conserved domain-containing protein</fullName>
    </recommendedName>
</protein>
<dbReference type="InterPro" id="IPR039633">
    <property type="entry name" value="PAP"/>
</dbReference>
<dbReference type="AlphaFoldDB" id="A0A7S0CZX1"/>
<dbReference type="GO" id="GO:0009536">
    <property type="term" value="C:plastid"/>
    <property type="evidence" value="ECO:0007669"/>
    <property type="project" value="UniProtKB-SubCell"/>
</dbReference>
<keyword evidence="2" id="KW-0934">Plastid</keyword>
<dbReference type="EMBL" id="HBEM01006122">
    <property type="protein sequence ID" value="CAD8437080.1"/>
    <property type="molecule type" value="Transcribed_RNA"/>
</dbReference>